<gene>
    <name evidence="2" type="ORF">Acr_14g0005990</name>
</gene>
<feature type="compositionally biased region" description="Polar residues" evidence="1">
    <location>
        <begin position="264"/>
        <end position="279"/>
    </location>
</feature>
<dbReference type="Proteomes" id="UP000585474">
    <property type="component" value="Unassembled WGS sequence"/>
</dbReference>
<protein>
    <submittedName>
        <fullName evidence="2">Uncharacterized protein</fullName>
    </submittedName>
</protein>
<dbReference type="EMBL" id="BJWL01000014">
    <property type="protein sequence ID" value="GFZ00964.1"/>
    <property type="molecule type" value="Genomic_DNA"/>
</dbReference>
<feature type="region of interest" description="Disordered" evidence="1">
    <location>
        <begin position="112"/>
        <end position="231"/>
    </location>
</feature>
<dbReference type="AlphaFoldDB" id="A0A7J0FQV7"/>
<sequence length="467" mass="52315">MPRKVDSYKVQTIVDGTYVSIIPSQKKDKKVDNRKIVGIPPSWDGNKKKLYKTIHNLKLAGEKASANMPIKPKKPWNSTLKISENGSLDKDIAYVLFSLFLAPIFSESGRRYSNQSRRSWKTSEHDGLLGSGSFPRPSGAAGAAPKVDSNDHYQLNRSSEPYHPPRPYKAVPYSRRDTKDSYNDETFGGTEYASDDRAEEERRRRVSFEMMRKEQQQAFQDKQKLDSDKHKDGHVSDIIELLEDAKDGTRVFSSRSYELDESVAQPQLNNDSGKSSLQTPAFRPPVPPGFRSTILESTSSPRPLIPSHSAEVGRLELEENLSQAKAVGPDGTLDEQEERQTVQKMGSREQQYENTRIHAPLLANGQQIFDSSADVEVSNKKLGTDNQLCRTSYLPKTSETLSGSEINEFDTKKVMGQKLVSDPKQDHPTSILDKIFRSASMVNLNESSGFIEITSNPYSSCLGLDMD</sequence>
<organism evidence="2 3">
    <name type="scientific">Actinidia rufa</name>
    <dbReference type="NCBI Taxonomy" id="165716"/>
    <lineage>
        <taxon>Eukaryota</taxon>
        <taxon>Viridiplantae</taxon>
        <taxon>Streptophyta</taxon>
        <taxon>Embryophyta</taxon>
        <taxon>Tracheophyta</taxon>
        <taxon>Spermatophyta</taxon>
        <taxon>Magnoliopsida</taxon>
        <taxon>eudicotyledons</taxon>
        <taxon>Gunneridae</taxon>
        <taxon>Pentapetalae</taxon>
        <taxon>asterids</taxon>
        <taxon>Ericales</taxon>
        <taxon>Actinidiaceae</taxon>
        <taxon>Actinidia</taxon>
    </lineage>
</organism>
<feature type="compositionally biased region" description="Basic and acidic residues" evidence="1">
    <location>
        <begin position="194"/>
        <end position="231"/>
    </location>
</feature>
<dbReference type="PANTHER" id="PTHR34802:SF1">
    <property type="entry name" value="CHORISMATE SYNTHASE"/>
    <property type="match status" value="1"/>
</dbReference>
<comment type="caution">
    <text evidence="2">The sequence shown here is derived from an EMBL/GenBank/DDBJ whole genome shotgun (WGS) entry which is preliminary data.</text>
</comment>
<reference evidence="2 3" key="1">
    <citation type="submission" date="2019-07" db="EMBL/GenBank/DDBJ databases">
        <title>De Novo Assembly of kiwifruit Actinidia rufa.</title>
        <authorList>
            <person name="Sugita-Konishi S."/>
            <person name="Sato K."/>
            <person name="Mori E."/>
            <person name="Abe Y."/>
            <person name="Kisaki G."/>
            <person name="Hamano K."/>
            <person name="Suezawa K."/>
            <person name="Otani M."/>
            <person name="Fukuda T."/>
            <person name="Manabe T."/>
            <person name="Gomi K."/>
            <person name="Tabuchi M."/>
            <person name="Akimitsu K."/>
            <person name="Kataoka I."/>
        </authorList>
    </citation>
    <scope>NUCLEOTIDE SEQUENCE [LARGE SCALE GENOMIC DNA]</scope>
    <source>
        <strain evidence="3">cv. Fuchu</strain>
    </source>
</reference>
<evidence type="ECO:0000256" key="1">
    <source>
        <dbReference type="SAM" id="MobiDB-lite"/>
    </source>
</evidence>
<dbReference type="OrthoDB" id="1923709at2759"/>
<name>A0A7J0FQV7_9ERIC</name>
<accession>A0A7J0FQV7</accession>
<feature type="region of interest" description="Disordered" evidence="1">
    <location>
        <begin position="260"/>
        <end position="307"/>
    </location>
</feature>
<evidence type="ECO:0000313" key="2">
    <source>
        <dbReference type="EMBL" id="GFZ00964.1"/>
    </source>
</evidence>
<proteinExistence type="predicted"/>
<dbReference type="PANTHER" id="PTHR34802">
    <property type="entry name" value="CHORISMATE SYNTHASE"/>
    <property type="match status" value="1"/>
</dbReference>
<evidence type="ECO:0000313" key="3">
    <source>
        <dbReference type="Proteomes" id="UP000585474"/>
    </source>
</evidence>
<keyword evidence="3" id="KW-1185">Reference proteome</keyword>